<comment type="caution">
    <text evidence="1">The sequence shown here is derived from an EMBL/GenBank/DDBJ whole genome shotgun (WGS) entry which is preliminary data.</text>
</comment>
<name>A0A8S3VG64_MYTED</name>
<accession>A0A8S3VG64</accession>
<gene>
    <name evidence="1" type="ORF">MEDL_64144</name>
</gene>
<evidence type="ECO:0000313" key="1">
    <source>
        <dbReference type="EMBL" id="CAG2252556.1"/>
    </source>
</evidence>
<dbReference type="OrthoDB" id="6132191at2759"/>
<dbReference type="EMBL" id="CAJPWZ010003122">
    <property type="protein sequence ID" value="CAG2252556.1"/>
    <property type="molecule type" value="Genomic_DNA"/>
</dbReference>
<protein>
    <submittedName>
        <fullName evidence="1">Uncharacterized protein</fullName>
    </submittedName>
</protein>
<reference evidence="1" key="1">
    <citation type="submission" date="2021-03" db="EMBL/GenBank/DDBJ databases">
        <authorList>
            <person name="Bekaert M."/>
        </authorList>
    </citation>
    <scope>NUCLEOTIDE SEQUENCE</scope>
</reference>
<proteinExistence type="predicted"/>
<evidence type="ECO:0000313" key="2">
    <source>
        <dbReference type="Proteomes" id="UP000683360"/>
    </source>
</evidence>
<organism evidence="1 2">
    <name type="scientific">Mytilus edulis</name>
    <name type="common">Blue mussel</name>
    <dbReference type="NCBI Taxonomy" id="6550"/>
    <lineage>
        <taxon>Eukaryota</taxon>
        <taxon>Metazoa</taxon>
        <taxon>Spiralia</taxon>
        <taxon>Lophotrochozoa</taxon>
        <taxon>Mollusca</taxon>
        <taxon>Bivalvia</taxon>
        <taxon>Autobranchia</taxon>
        <taxon>Pteriomorphia</taxon>
        <taxon>Mytilida</taxon>
        <taxon>Mytiloidea</taxon>
        <taxon>Mytilidae</taxon>
        <taxon>Mytilinae</taxon>
        <taxon>Mytilus</taxon>
    </lineage>
</organism>
<dbReference type="Proteomes" id="UP000683360">
    <property type="component" value="Unassembled WGS sequence"/>
</dbReference>
<sequence>MQHIDIQEKCRAFLEDAGCEVEGVNMIKCYQFASHHFTNWRNQLRIKLVNGNGKAVQGLDFKALGKITFSPFKVGLETEAMKKANKEIVVGLRAFMEANAWCKEIKEFWNSFRQFITTLRCRENQGEYWKKLTAKHIIVVKEMPIIHNNYPYTTIYCSIESATLSFRYQKNMM</sequence>
<keyword evidence="2" id="KW-1185">Reference proteome</keyword>
<dbReference type="AlphaFoldDB" id="A0A8S3VG64"/>